<dbReference type="GO" id="GO:0006282">
    <property type="term" value="P:regulation of DNA repair"/>
    <property type="evidence" value="ECO:0007669"/>
    <property type="project" value="TreeGrafter"/>
</dbReference>
<evidence type="ECO:0000256" key="4">
    <source>
        <dbReference type="ARBA" id="ARBA00023027"/>
    </source>
</evidence>
<evidence type="ECO:0000256" key="6">
    <source>
        <dbReference type="PROSITE-ProRule" id="PRU00236"/>
    </source>
</evidence>
<keyword evidence="5" id="KW-0496">Mitochondrion</keyword>
<protein>
    <submittedName>
        <fullName evidence="8">DHS-like NAD/FAD-binding domain-containing protein</fullName>
    </submittedName>
</protein>
<keyword evidence="9" id="KW-1185">Reference proteome</keyword>
<feature type="domain" description="Deacetylase sirtuin-type" evidence="7">
    <location>
        <begin position="17"/>
        <end position="303"/>
    </location>
</feature>
<evidence type="ECO:0000313" key="9">
    <source>
        <dbReference type="Proteomes" id="UP001218188"/>
    </source>
</evidence>
<dbReference type="PANTHER" id="PTHR11085">
    <property type="entry name" value="NAD-DEPENDENT PROTEIN DEACYLASE SIRTUIN-5, MITOCHONDRIAL-RELATED"/>
    <property type="match status" value="1"/>
</dbReference>
<keyword evidence="4" id="KW-0520">NAD</keyword>
<comment type="subcellular location">
    <subcellularLocation>
        <location evidence="1">Mitochondrion</location>
    </subcellularLocation>
</comment>
<dbReference type="InterPro" id="IPR026590">
    <property type="entry name" value="Ssirtuin_cat_dom"/>
</dbReference>
<evidence type="ECO:0000313" key="8">
    <source>
        <dbReference type="EMBL" id="KAJ7040620.1"/>
    </source>
</evidence>
<dbReference type="InterPro" id="IPR050134">
    <property type="entry name" value="NAD-dep_sirtuin_deacylases"/>
</dbReference>
<dbReference type="SUPFAM" id="SSF52467">
    <property type="entry name" value="DHS-like NAD/FAD-binding domain"/>
    <property type="match status" value="1"/>
</dbReference>
<evidence type="ECO:0000256" key="3">
    <source>
        <dbReference type="ARBA" id="ARBA00022679"/>
    </source>
</evidence>
<dbReference type="GO" id="GO:0031934">
    <property type="term" value="C:mating-type region heterochromatin"/>
    <property type="evidence" value="ECO:0007669"/>
    <property type="project" value="TreeGrafter"/>
</dbReference>
<dbReference type="GO" id="GO:0017136">
    <property type="term" value="F:histone deacetylase activity, NAD-dependent"/>
    <property type="evidence" value="ECO:0007669"/>
    <property type="project" value="TreeGrafter"/>
</dbReference>
<dbReference type="Pfam" id="PF02146">
    <property type="entry name" value="SIR2"/>
    <property type="match status" value="2"/>
</dbReference>
<dbReference type="EMBL" id="JARJCM010000021">
    <property type="protein sequence ID" value="KAJ7040620.1"/>
    <property type="molecule type" value="Genomic_DNA"/>
</dbReference>
<dbReference type="GO" id="GO:0070403">
    <property type="term" value="F:NAD+ binding"/>
    <property type="evidence" value="ECO:0007669"/>
    <property type="project" value="InterPro"/>
</dbReference>
<gene>
    <name evidence="8" type="ORF">C8F04DRAFT_948306</name>
</gene>
<dbReference type="InterPro" id="IPR026591">
    <property type="entry name" value="Sirtuin_cat_small_dom_sf"/>
</dbReference>
<keyword evidence="6" id="KW-0479">Metal-binding</keyword>
<accession>A0AAD6T7S1</accession>
<dbReference type="PANTHER" id="PTHR11085:SF15">
    <property type="entry name" value="NAD-DEPENDENT HISTONE DEACETYLASE HST4"/>
    <property type="match status" value="1"/>
</dbReference>
<feature type="active site" description="Proton acceptor" evidence="6">
    <location>
        <position position="172"/>
    </location>
</feature>
<dbReference type="AlphaFoldDB" id="A0AAD6T7S1"/>
<reference evidence="8" key="1">
    <citation type="submission" date="2023-03" db="EMBL/GenBank/DDBJ databases">
        <title>Massive genome expansion in bonnet fungi (Mycena s.s.) driven by repeated elements and novel gene families across ecological guilds.</title>
        <authorList>
            <consortium name="Lawrence Berkeley National Laboratory"/>
            <person name="Harder C.B."/>
            <person name="Miyauchi S."/>
            <person name="Viragh M."/>
            <person name="Kuo A."/>
            <person name="Thoen E."/>
            <person name="Andreopoulos B."/>
            <person name="Lu D."/>
            <person name="Skrede I."/>
            <person name="Drula E."/>
            <person name="Henrissat B."/>
            <person name="Morin E."/>
            <person name="Kohler A."/>
            <person name="Barry K."/>
            <person name="LaButti K."/>
            <person name="Morin E."/>
            <person name="Salamov A."/>
            <person name="Lipzen A."/>
            <person name="Mereny Z."/>
            <person name="Hegedus B."/>
            <person name="Baldrian P."/>
            <person name="Stursova M."/>
            <person name="Weitz H."/>
            <person name="Taylor A."/>
            <person name="Grigoriev I.V."/>
            <person name="Nagy L.G."/>
            <person name="Martin F."/>
            <person name="Kauserud H."/>
        </authorList>
    </citation>
    <scope>NUCLEOTIDE SEQUENCE</scope>
    <source>
        <strain evidence="8">CBHHK200</strain>
    </source>
</reference>
<evidence type="ECO:0000256" key="5">
    <source>
        <dbReference type="ARBA" id="ARBA00023128"/>
    </source>
</evidence>
<dbReference type="PROSITE" id="PS50305">
    <property type="entry name" value="SIRTUIN"/>
    <property type="match status" value="1"/>
</dbReference>
<evidence type="ECO:0000256" key="1">
    <source>
        <dbReference type="ARBA" id="ARBA00004173"/>
    </source>
</evidence>
<dbReference type="InterPro" id="IPR003000">
    <property type="entry name" value="Sirtuin"/>
</dbReference>
<dbReference type="GO" id="GO:0005634">
    <property type="term" value="C:nucleus"/>
    <property type="evidence" value="ECO:0007669"/>
    <property type="project" value="TreeGrafter"/>
</dbReference>
<sequence length="303" mass="32895">MSLRVEICAEDTSADPAILNTLGYKNTINAIVSARKIIVVCGAGISTHAGIPCFSDETKPTDGQKGSRRRNRDLFDAALLREPEMMSEFLKCIGNLHVLAQKAAPTPFHRVLQLLDDRTQLLRVYTPNVDGLEEKGGLTIGIPAVNKFSKQRYAKGIQLPPATEIPRCIPLHGSCRKLHCPICHHVYNMDANIHFILGGTLPICTKCSDRSASRVQSGKHPLGIPTLRPSITLYSEEHEQGEIISEIVGGDLREVSAPSQSKGTVILLVAGTRLGVAGTKSLVKEMAKAVKARNGTHARDNKK</sequence>
<dbReference type="GO" id="GO:0031508">
    <property type="term" value="P:pericentric heterochromatin formation"/>
    <property type="evidence" value="ECO:0007669"/>
    <property type="project" value="TreeGrafter"/>
</dbReference>
<comment type="caution">
    <text evidence="8">The sequence shown here is derived from an EMBL/GenBank/DDBJ whole genome shotgun (WGS) entry which is preliminary data.</text>
</comment>
<evidence type="ECO:0000256" key="2">
    <source>
        <dbReference type="ARBA" id="ARBA00006924"/>
    </source>
</evidence>
<dbReference type="Gene3D" id="3.40.50.1220">
    <property type="entry name" value="TPP-binding domain"/>
    <property type="match status" value="1"/>
</dbReference>
<feature type="binding site" evidence="6">
    <location>
        <position position="180"/>
    </location>
    <ligand>
        <name>Zn(2+)</name>
        <dbReference type="ChEBI" id="CHEBI:29105"/>
    </ligand>
</feature>
<organism evidence="8 9">
    <name type="scientific">Mycena alexandri</name>
    <dbReference type="NCBI Taxonomy" id="1745969"/>
    <lineage>
        <taxon>Eukaryota</taxon>
        <taxon>Fungi</taxon>
        <taxon>Dikarya</taxon>
        <taxon>Basidiomycota</taxon>
        <taxon>Agaricomycotina</taxon>
        <taxon>Agaricomycetes</taxon>
        <taxon>Agaricomycetidae</taxon>
        <taxon>Agaricales</taxon>
        <taxon>Marasmiineae</taxon>
        <taxon>Mycenaceae</taxon>
        <taxon>Mycena</taxon>
    </lineage>
</organism>
<keyword evidence="3" id="KW-0808">Transferase</keyword>
<feature type="binding site" evidence="6">
    <location>
        <position position="204"/>
    </location>
    <ligand>
        <name>Zn(2+)</name>
        <dbReference type="ChEBI" id="CHEBI:29105"/>
    </ligand>
</feature>
<feature type="binding site" evidence="6">
    <location>
        <position position="183"/>
    </location>
    <ligand>
        <name>Zn(2+)</name>
        <dbReference type="ChEBI" id="CHEBI:29105"/>
    </ligand>
</feature>
<feature type="binding site" evidence="6">
    <location>
        <position position="207"/>
    </location>
    <ligand>
        <name>Zn(2+)</name>
        <dbReference type="ChEBI" id="CHEBI:29105"/>
    </ligand>
</feature>
<dbReference type="GO" id="GO:0046872">
    <property type="term" value="F:metal ion binding"/>
    <property type="evidence" value="ECO:0007669"/>
    <property type="project" value="UniProtKB-KW"/>
</dbReference>
<evidence type="ECO:0000259" key="7">
    <source>
        <dbReference type="PROSITE" id="PS50305"/>
    </source>
</evidence>
<dbReference type="GO" id="GO:0000122">
    <property type="term" value="P:negative regulation of transcription by RNA polymerase II"/>
    <property type="evidence" value="ECO:0007669"/>
    <property type="project" value="TreeGrafter"/>
</dbReference>
<dbReference type="InterPro" id="IPR029035">
    <property type="entry name" value="DHS-like_NAD/FAD-binding_dom"/>
</dbReference>
<name>A0AAD6T7S1_9AGAR</name>
<keyword evidence="6" id="KW-0862">Zinc</keyword>
<comment type="similarity">
    <text evidence="2">Belongs to the sirtuin family. Class I subfamily.</text>
</comment>
<proteinExistence type="inferred from homology"/>
<dbReference type="GO" id="GO:1990414">
    <property type="term" value="P:replication-born double-strand break repair via sister chromatid exchange"/>
    <property type="evidence" value="ECO:0007669"/>
    <property type="project" value="TreeGrafter"/>
</dbReference>
<dbReference type="Gene3D" id="3.30.1600.10">
    <property type="entry name" value="SIR2/SIRT2 'Small Domain"/>
    <property type="match status" value="1"/>
</dbReference>
<dbReference type="Proteomes" id="UP001218188">
    <property type="component" value="Unassembled WGS sequence"/>
</dbReference>
<dbReference type="GO" id="GO:0005739">
    <property type="term" value="C:mitochondrion"/>
    <property type="evidence" value="ECO:0007669"/>
    <property type="project" value="UniProtKB-SubCell"/>
</dbReference>